<keyword evidence="3 6" id="KW-0812">Transmembrane</keyword>
<accession>A0A239LFJ8</accession>
<dbReference type="NCBIfam" id="TIGR00374">
    <property type="entry name" value="flippase-like domain"/>
    <property type="match status" value="1"/>
</dbReference>
<dbReference type="InterPro" id="IPR022791">
    <property type="entry name" value="L-PG_synthase/AglD"/>
</dbReference>
<feature type="transmembrane region" description="Helical" evidence="6">
    <location>
        <begin position="148"/>
        <end position="170"/>
    </location>
</feature>
<keyword evidence="5 6" id="KW-0472">Membrane</keyword>
<sequence>MGRAIKVGLGLAVTVLFLWLVLRQVSLDEVGAVISGADRGMIAIATGVFLLGYACRIQRWRLMLAHENPGLGWSRAAVPFMSSIAVNNLVPLRAGDALRAFGFTDWLQVPASAVLATVLAERLLDLLVLMVGLGLVLAFLPAASELSVLMGLGSTGIALAVAAILLVLLFPRTFQPMILMLLHWCARLLPGVGGRLTHAAEKVFDTLNHLAGRPMMLRLLAWSCLAWGFEAAVFYCVALSIAELRDPLAGLVAMPVGTLSTLVPSSPGYVGTFDFFVGKTVELLGNPFSVGAAFAVTVHLVLWLAATLTGGVCLLAWITQRGRSAAPLQKGSPHV</sequence>
<dbReference type="RefSeq" id="WP_089234910.1">
    <property type="nucleotide sequence ID" value="NZ_FZOY01000009.1"/>
</dbReference>
<evidence type="ECO:0008006" key="9">
    <source>
        <dbReference type="Google" id="ProtNLM"/>
    </source>
</evidence>
<comment type="subcellular location">
    <subcellularLocation>
        <location evidence="1">Cell membrane</location>
        <topology evidence="1">Multi-pass membrane protein</topology>
    </subcellularLocation>
</comment>
<evidence type="ECO:0000256" key="3">
    <source>
        <dbReference type="ARBA" id="ARBA00022692"/>
    </source>
</evidence>
<keyword evidence="2" id="KW-1003">Cell membrane</keyword>
<protein>
    <recommendedName>
        <fullName evidence="9">Lysylphosphatidylglycerol synthase TM region</fullName>
    </recommendedName>
</protein>
<evidence type="ECO:0000256" key="5">
    <source>
        <dbReference type="ARBA" id="ARBA00023136"/>
    </source>
</evidence>
<dbReference type="OrthoDB" id="5242769at2"/>
<evidence type="ECO:0000313" key="7">
    <source>
        <dbReference type="EMBL" id="SNT28613.1"/>
    </source>
</evidence>
<name>A0A239LFJ8_9RHOB</name>
<feature type="transmembrane region" description="Helical" evidence="6">
    <location>
        <begin position="39"/>
        <end position="55"/>
    </location>
</feature>
<dbReference type="PANTHER" id="PTHR39087">
    <property type="entry name" value="UPF0104 MEMBRANE PROTEIN MJ1595"/>
    <property type="match status" value="1"/>
</dbReference>
<dbReference type="Proteomes" id="UP000198426">
    <property type="component" value="Unassembled WGS sequence"/>
</dbReference>
<dbReference type="EMBL" id="FZOY01000009">
    <property type="protein sequence ID" value="SNT28613.1"/>
    <property type="molecule type" value="Genomic_DNA"/>
</dbReference>
<dbReference type="PANTHER" id="PTHR39087:SF2">
    <property type="entry name" value="UPF0104 MEMBRANE PROTEIN MJ1595"/>
    <property type="match status" value="1"/>
</dbReference>
<keyword evidence="8" id="KW-1185">Reference proteome</keyword>
<feature type="transmembrane region" description="Helical" evidence="6">
    <location>
        <begin position="292"/>
        <end position="318"/>
    </location>
</feature>
<keyword evidence="4 6" id="KW-1133">Transmembrane helix</keyword>
<feature type="transmembrane region" description="Helical" evidence="6">
    <location>
        <begin position="219"/>
        <end position="242"/>
    </location>
</feature>
<evidence type="ECO:0000256" key="6">
    <source>
        <dbReference type="SAM" id="Phobius"/>
    </source>
</evidence>
<dbReference type="Pfam" id="PF03706">
    <property type="entry name" value="LPG_synthase_TM"/>
    <property type="match status" value="1"/>
</dbReference>
<proteinExistence type="predicted"/>
<organism evidence="7 8">
    <name type="scientific">Tropicimonas sediminicola</name>
    <dbReference type="NCBI Taxonomy" id="1031541"/>
    <lineage>
        <taxon>Bacteria</taxon>
        <taxon>Pseudomonadati</taxon>
        <taxon>Pseudomonadota</taxon>
        <taxon>Alphaproteobacteria</taxon>
        <taxon>Rhodobacterales</taxon>
        <taxon>Roseobacteraceae</taxon>
        <taxon>Tropicimonas</taxon>
    </lineage>
</organism>
<dbReference type="AlphaFoldDB" id="A0A239LFJ8"/>
<evidence type="ECO:0000256" key="1">
    <source>
        <dbReference type="ARBA" id="ARBA00004651"/>
    </source>
</evidence>
<evidence type="ECO:0000313" key="8">
    <source>
        <dbReference type="Proteomes" id="UP000198426"/>
    </source>
</evidence>
<gene>
    <name evidence="7" type="ORF">SAMN05421757_109170</name>
</gene>
<reference evidence="7 8" key="1">
    <citation type="submission" date="2017-06" db="EMBL/GenBank/DDBJ databases">
        <authorList>
            <person name="Kim H.J."/>
            <person name="Triplett B.A."/>
        </authorList>
    </citation>
    <scope>NUCLEOTIDE SEQUENCE [LARGE SCALE GENOMIC DNA]</scope>
    <source>
        <strain evidence="7 8">DSM 29339</strain>
    </source>
</reference>
<dbReference type="GO" id="GO:0005886">
    <property type="term" value="C:plasma membrane"/>
    <property type="evidence" value="ECO:0007669"/>
    <property type="project" value="UniProtKB-SubCell"/>
</dbReference>
<evidence type="ECO:0000256" key="2">
    <source>
        <dbReference type="ARBA" id="ARBA00022475"/>
    </source>
</evidence>
<feature type="transmembrane region" description="Helical" evidence="6">
    <location>
        <begin position="123"/>
        <end position="142"/>
    </location>
</feature>
<evidence type="ECO:0000256" key="4">
    <source>
        <dbReference type="ARBA" id="ARBA00022989"/>
    </source>
</evidence>